<dbReference type="STRING" id="136037.A0A067RV24"/>
<evidence type="ECO:0008006" key="4">
    <source>
        <dbReference type="Google" id="ProtNLM"/>
    </source>
</evidence>
<gene>
    <name evidence="2" type="ORF">L798_13880</name>
</gene>
<keyword evidence="3" id="KW-1185">Reference proteome</keyword>
<evidence type="ECO:0000256" key="1">
    <source>
        <dbReference type="SAM" id="SignalP"/>
    </source>
</evidence>
<evidence type="ECO:0000313" key="2">
    <source>
        <dbReference type="EMBL" id="KDR23719.1"/>
    </source>
</evidence>
<name>A0A067RV24_ZOONE</name>
<reference evidence="2 3" key="1">
    <citation type="journal article" date="2014" name="Nat. Commun.">
        <title>Molecular traces of alternative social organization in a termite genome.</title>
        <authorList>
            <person name="Terrapon N."/>
            <person name="Li C."/>
            <person name="Robertson H.M."/>
            <person name="Ji L."/>
            <person name="Meng X."/>
            <person name="Booth W."/>
            <person name="Chen Z."/>
            <person name="Childers C.P."/>
            <person name="Glastad K.M."/>
            <person name="Gokhale K."/>
            <person name="Gowin J."/>
            <person name="Gronenberg W."/>
            <person name="Hermansen R.A."/>
            <person name="Hu H."/>
            <person name="Hunt B.G."/>
            <person name="Huylmans A.K."/>
            <person name="Khalil S.M."/>
            <person name="Mitchell R.D."/>
            <person name="Munoz-Torres M.C."/>
            <person name="Mustard J.A."/>
            <person name="Pan H."/>
            <person name="Reese J.T."/>
            <person name="Scharf M.E."/>
            <person name="Sun F."/>
            <person name="Vogel H."/>
            <person name="Xiao J."/>
            <person name="Yang W."/>
            <person name="Yang Z."/>
            <person name="Yang Z."/>
            <person name="Zhou J."/>
            <person name="Zhu J."/>
            <person name="Brent C.S."/>
            <person name="Elsik C.G."/>
            <person name="Goodisman M.A."/>
            <person name="Liberles D.A."/>
            <person name="Roe R.M."/>
            <person name="Vargo E.L."/>
            <person name="Vilcinskas A."/>
            <person name="Wang J."/>
            <person name="Bornberg-Bauer E."/>
            <person name="Korb J."/>
            <person name="Zhang G."/>
            <person name="Liebig J."/>
        </authorList>
    </citation>
    <scope>NUCLEOTIDE SEQUENCE [LARGE SCALE GENOMIC DNA]</scope>
    <source>
        <tissue evidence="2">Whole organism</tissue>
    </source>
</reference>
<feature type="chain" id="PRO_5001645424" description="Secreted protein" evidence="1">
    <location>
        <begin position="18"/>
        <end position="100"/>
    </location>
</feature>
<protein>
    <recommendedName>
        <fullName evidence="4">Secreted protein</fullName>
    </recommendedName>
</protein>
<dbReference type="EMBL" id="KK852448">
    <property type="protein sequence ID" value="KDR23719.1"/>
    <property type="molecule type" value="Genomic_DNA"/>
</dbReference>
<evidence type="ECO:0000313" key="3">
    <source>
        <dbReference type="Proteomes" id="UP000027135"/>
    </source>
</evidence>
<sequence length="100" mass="11488">MFVTFFCVVLSCVQVEALRQTNPSSKKSYQMSLDQTNKKLGPKVLRHLKNGSFPECPQYCLFILMEEHKWQVAEISGPKRAEGKNGDYYKLYNLHSLLSA</sequence>
<dbReference type="AlphaFoldDB" id="A0A067RV24"/>
<proteinExistence type="predicted"/>
<accession>A0A067RV24</accession>
<feature type="signal peptide" evidence="1">
    <location>
        <begin position="1"/>
        <end position="17"/>
    </location>
</feature>
<keyword evidence="1" id="KW-0732">Signal</keyword>
<organism evidence="2 3">
    <name type="scientific">Zootermopsis nevadensis</name>
    <name type="common">Dampwood termite</name>
    <dbReference type="NCBI Taxonomy" id="136037"/>
    <lineage>
        <taxon>Eukaryota</taxon>
        <taxon>Metazoa</taxon>
        <taxon>Ecdysozoa</taxon>
        <taxon>Arthropoda</taxon>
        <taxon>Hexapoda</taxon>
        <taxon>Insecta</taxon>
        <taxon>Pterygota</taxon>
        <taxon>Neoptera</taxon>
        <taxon>Polyneoptera</taxon>
        <taxon>Dictyoptera</taxon>
        <taxon>Blattodea</taxon>
        <taxon>Blattoidea</taxon>
        <taxon>Termitoidae</taxon>
        <taxon>Termopsidae</taxon>
        <taxon>Zootermopsis</taxon>
    </lineage>
</organism>
<dbReference type="Proteomes" id="UP000027135">
    <property type="component" value="Unassembled WGS sequence"/>
</dbReference>
<dbReference type="InParanoid" id="A0A067RV24"/>